<accession>A0ABP0NDV9</accession>
<dbReference type="Pfam" id="PF13374">
    <property type="entry name" value="TPR_10"/>
    <property type="match status" value="1"/>
</dbReference>
<dbReference type="Proteomes" id="UP001642484">
    <property type="component" value="Unassembled WGS sequence"/>
</dbReference>
<evidence type="ECO:0000313" key="2">
    <source>
        <dbReference type="EMBL" id="CAK9060515.1"/>
    </source>
</evidence>
<dbReference type="PANTHER" id="PTHR46082:SF6">
    <property type="entry name" value="AAA+ ATPASE DOMAIN-CONTAINING PROTEIN-RELATED"/>
    <property type="match status" value="1"/>
</dbReference>
<dbReference type="Pfam" id="PF13424">
    <property type="entry name" value="TPR_12"/>
    <property type="match status" value="1"/>
</dbReference>
<comment type="caution">
    <text evidence="2">The sequence shown here is derived from an EMBL/GenBank/DDBJ whole genome shotgun (WGS) entry which is preliminary data.</text>
</comment>
<evidence type="ECO:0000256" key="1">
    <source>
        <dbReference type="SAM" id="SignalP"/>
    </source>
</evidence>
<name>A0ABP0NDV9_9DINO</name>
<dbReference type="SUPFAM" id="SSF48452">
    <property type="entry name" value="TPR-like"/>
    <property type="match status" value="1"/>
</dbReference>
<keyword evidence="3" id="KW-1185">Reference proteome</keyword>
<feature type="chain" id="PRO_5046648251" evidence="1">
    <location>
        <begin position="22"/>
        <end position="659"/>
    </location>
</feature>
<feature type="signal peptide" evidence="1">
    <location>
        <begin position="1"/>
        <end position="21"/>
    </location>
</feature>
<dbReference type="InterPro" id="IPR011990">
    <property type="entry name" value="TPR-like_helical_dom_sf"/>
</dbReference>
<keyword evidence="1" id="KW-0732">Signal</keyword>
<proteinExistence type="predicted"/>
<sequence>MTIPVCLAQVLGLALWRISFGRRAFEDSEHHQASAKGGQPMGTECCSGDAERQILCANRTAPMGQSELCDKHRVLITTYATHHVHSFARYTLPLNANWALRFNHSFVIDTRERADGGVDVKNAKVMVKKYWVDHPSVSAPWLLWIGADASFVDFGEDVLRRTLTEYAAEQVQVLISRDPHGRAGNSLSLFNADVILIRRSSWSSQFLQRWWDDPRMKEGWTDQEVLELLYKEDVMGAQAAFVLLPPGTLNSDSRSIIAAVPKQQPVVHLGGHGDTVRLEVFRRALELLCEDQLDRNSLQLQDTYLDSLRRVTTQPEGTSSGHLHSSVSAGHFQRLAWHLEVKGRVQEALAVQEAALQHAKRSFGSSDPQTLLAEVALGTSLRVAGRGSEAAQLLAKSCKKLPARDKFTCVNNLALALGSIGRHQEAEVHFHKAHRGIVKVLGHDSLAAANVAVNLASSMAQRQAHREAEPFYRSAWSTRNASLGATHPETLEVQGFLAASLLASGRPREAEQVQRQALPTGASPEVLAQAHSTLGQALRLQGKVSEALEHFRVAYETFQSPPEGNRNPNMFAAASNLASVLQDLGRLDEAAPLYELAVLGLEETLGVDHQNSQGARQNYEKFREMSSTKRQEKMRVSHVSCCFDQLPKKVYSCKSIYLW</sequence>
<gene>
    <name evidence="2" type="ORF">CCMP2556_LOCUS29770</name>
</gene>
<dbReference type="InterPro" id="IPR053137">
    <property type="entry name" value="NLR-like"/>
</dbReference>
<evidence type="ECO:0000313" key="3">
    <source>
        <dbReference type="Proteomes" id="UP001642484"/>
    </source>
</evidence>
<dbReference type="PANTHER" id="PTHR46082">
    <property type="entry name" value="ATP/GTP-BINDING PROTEIN-RELATED"/>
    <property type="match status" value="1"/>
</dbReference>
<protein>
    <submittedName>
        <fullName evidence="2">Uncharacterized protein</fullName>
    </submittedName>
</protein>
<dbReference type="SUPFAM" id="SSF81901">
    <property type="entry name" value="HCP-like"/>
    <property type="match status" value="1"/>
</dbReference>
<dbReference type="Gene3D" id="1.25.40.10">
    <property type="entry name" value="Tetratricopeptide repeat domain"/>
    <property type="match status" value="2"/>
</dbReference>
<reference evidence="2 3" key="1">
    <citation type="submission" date="2024-02" db="EMBL/GenBank/DDBJ databases">
        <authorList>
            <person name="Chen Y."/>
            <person name="Shah S."/>
            <person name="Dougan E. K."/>
            <person name="Thang M."/>
            <person name="Chan C."/>
        </authorList>
    </citation>
    <scope>NUCLEOTIDE SEQUENCE [LARGE SCALE GENOMIC DNA]</scope>
</reference>
<dbReference type="EMBL" id="CAXAMN010021529">
    <property type="protein sequence ID" value="CAK9060515.1"/>
    <property type="molecule type" value="Genomic_DNA"/>
</dbReference>
<organism evidence="2 3">
    <name type="scientific">Durusdinium trenchii</name>
    <dbReference type="NCBI Taxonomy" id="1381693"/>
    <lineage>
        <taxon>Eukaryota</taxon>
        <taxon>Sar</taxon>
        <taxon>Alveolata</taxon>
        <taxon>Dinophyceae</taxon>
        <taxon>Suessiales</taxon>
        <taxon>Symbiodiniaceae</taxon>
        <taxon>Durusdinium</taxon>
    </lineage>
</organism>